<dbReference type="Proteomes" id="UP001187192">
    <property type="component" value="Unassembled WGS sequence"/>
</dbReference>
<dbReference type="AlphaFoldDB" id="A0AA88B068"/>
<gene>
    <name evidence="1" type="ORF">TIFTF001_023649</name>
</gene>
<evidence type="ECO:0000313" key="1">
    <source>
        <dbReference type="EMBL" id="GMN54516.1"/>
    </source>
</evidence>
<reference evidence="1" key="1">
    <citation type="submission" date="2023-07" db="EMBL/GenBank/DDBJ databases">
        <title>draft genome sequence of fig (Ficus carica).</title>
        <authorList>
            <person name="Takahashi T."/>
            <person name="Nishimura K."/>
        </authorList>
    </citation>
    <scope>NUCLEOTIDE SEQUENCE</scope>
</reference>
<keyword evidence="2" id="KW-1185">Reference proteome</keyword>
<accession>A0AA88B068</accession>
<sequence>MIEGCDRQPASVRRPRGLGFGTAFGKWWELSVMEKNEGAGFSLGVVRTAGRREQTCDSHQSLKGKG</sequence>
<organism evidence="1 2">
    <name type="scientific">Ficus carica</name>
    <name type="common">Common fig</name>
    <dbReference type="NCBI Taxonomy" id="3494"/>
    <lineage>
        <taxon>Eukaryota</taxon>
        <taxon>Viridiplantae</taxon>
        <taxon>Streptophyta</taxon>
        <taxon>Embryophyta</taxon>
        <taxon>Tracheophyta</taxon>
        <taxon>Spermatophyta</taxon>
        <taxon>Magnoliopsida</taxon>
        <taxon>eudicotyledons</taxon>
        <taxon>Gunneridae</taxon>
        <taxon>Pentapetalae</taxon>
        <taxon>rosids</taxon>
        <taxon>fabids</taxon>
        <taxon>Rosales</taxon>
        <taxon>Moraceae</taxon>
        <taxon>Ficeae</taxon>
        <taxon>Ficus</taxon>
    </lineage>
</organism>
<evidence type="ECO:0000313" key="2">
    <source>
        <dbReference type="Proteomes" id="UP001187192"/>
    </source>
</evidence>
<proteinExistence type="predicted"/>
<protein>
    <submittedName>
        <fullName evidence="1">Uncharacterized protein</fullName>
    </submittedName>
</protein>
<name>A0AA88B068_FICCA</name>
<comment type="caution">
    <text evidence="1">The sequence shown here is derived from an EMBL/GenBank/DDBJ whole genome shotgun (WGS) entry which is preliminary data.</text>
</comment>
<dbReference type="EMBL" id="BTGU01000052">
    <property type="protein sequence ID" value="GMN54516.1"/>
    <property type="molecule type" value="Genomic_DNA"/>
</dbReference>